<dbReference type="PANTHER" id="PTHR30508">
    <property type="entry name" value="FES CLUSTER ASSEMBLY PROTEIN SUF"/>
    <property type="match status" value="1"/>
</dbReference>
<comment type="caution">
    <text evidence="4">The sequence shown here is derived from an EMBL/GenBank/DDBJ whole genome shotgun (WGS) entry which is preliminary data.</text>
</comment>
<dbReference type="STRING" id="1423807.FD16_GL001267"/>
<dbReference type="PATRIC" id="fig|1423807.3.peg.1293"/>
<sequence>MGSAVQYESQVVYHHMKESFDKQGVIFSDIDSALQEHPALFKKWFGQLIKPINNKFAALNAAVWSGGTFIYVPKGVTLSMPLQSYYRMNTEGSGQFERTLIIVDEGAHVEYVEGCSASIYNQDNLHAAVVEVNVLPNAYCRYTTIQNWSNNVYSLETKRAQALDNAVMEWVDGNLGSKVTMKYPSVYLNGEGARGTMLSIAVAGRNIDSDTGGQMIHNAKNTSSSVISKSISKDGGAVDYRGKVRFNKHSEGSFAHVECDTIIMDDQSTSDTIPFNEISCADVAMEHEAKVSKISEEQLYYLMSRGISEAKATEMIVMSFIEPFTKELPMEYAVELNRLIGFEMEGSIG</sequence>
<dbReference type="NCBIfam" id="TIGR01980">
    <property type="entry name" value="sufB"/>
    <property type="match status" value="1"/>
</dbReference>
<evidence type="ECO:0000259" key="2">
    <source>
        <dbReference type="Pfam" id="PF01458"/>
    </source>
</evidence>
<accession>A0A0R1WE87</accession>
<keyword evidence="5" id="KW-1185">Reference proteome</keyword>
<feature type="domain" description="SUF system FeS cluster assembly SufBD N-terminal" evidence="3">
    <location>
        <begin position="21"/>
        <end position="83"/>
    </location>
</feature>
<dbReference type="AlphaFoldDB" id="A0A0R1WE87"/>
<dbReference type="Proteomes" id="UP000051820">
    <property type="component" value="Unassembled WGS sequence"/>
</dbReference>
<gene>
    <name evidence="4" type="ORF">FD16_GL001267</name>
</gene>
<dbReference type="PANTHER" id="PTHR30508:SF1">
    <property type="entry name" value="UPF0051 PROTEIN ABCI8, CHLOROPLASTIC-RELATED"/>
    <property type="match status" value="1"/>
</dbReference>
<dbReference type="InterPro" id="IPR037284">
    <property type="entry name" value="SUF_FeS_clus_asmbl_SufBD_sf"/>
</dbReference>
<dbReference type="InterPro" id="IPR010231">
    <property type="entry name" value="SUF_FeS_clus_asmbl_SufB"/>
</dbReference>
<proteinExistence type="inferred from homology"/>
<feature type="domain" description="SUF system FeS cluster assembly SufBD core" evidence="2">
    <location>
        <begin position="87"/>
        <end position="320"/>
    </location>
</feature>
<evidence type="ECO:0000313" key="4">
    <source>
        <dbReference type="EMBL" id="KRM13123.1"/>
    </source>
</evidence>
<dbReference type="eggNOG" id="COG0719">
    <property type="taxonomic scope" value="Bacteria"/>
</dbReference>
<protein>
    <submittedName>
        <fullName evidence="4">ABC superfamily ATP binding cassette transporter, membrane protein</fullName>
    </submittedName>
</protein>
<dbReference type="InterPro" id="IPR055346">
    <property type="entry name" value="Fe-S_cluster_assembly_SufBD"/>
</dbReference>
<evidence type="ECO:0000259" key="3">
    <source>
        <dbReference type="Pfam" id="PF19295"/>
    </source>
</evidence>
<dbReference type="InterPro" id="IPR000825">
    <property type="entry name" value="SUF_FeS_clus_asmbl_SufBD_core"/>
</dbReference>
<organism evidence="4 5">
    <name type="scientific">Paucilactobacillus suebicus DSM 5007 = KCTC 3549</name>
    <dbReference type="NCBI Taxonomy" id="1423807"/>
    <lineage>
        <taxon>Bacteria</taxon>
        <taxon>Bacillati</taxon>
        <taxon>Bacillota</taxon>
        <taxon>Bacilli</taxon>
        <taxon>Lactobacillales</taxon>
        <taxon>Lactobacillaceae</taxon>
        <taxon>Paucilactobacillus</taxon>
    </lineage>
</organism>
<reference evidence="4 5" key="1">
    <citation type="journal article" date="2015" name="Genome Announc.">
        <title>Expanding the biotechnology potential of lactobacilli through comparative genomics of 213 strains and associated genera.</title>
        <authorList>
            <person name="Sun Z."/>
            <person name="Harris H.M."/>
            <person name="McCann A."/>
            <person name="Guo C."/>
            <person name="Argimon S."/>
            <person name="Zhang W."/>
            <person name="Yang X."/>
            <person name="Jeffery I.B."/>
            <person name="Cooney J.C."/>
            <person name="Kagawa T.F."/>
            <person name="Liu W."/>
            <person name="Song Y."/>
            <person name="Salvetti E."/>
            <person name="Wrobel A."/>
            <person name="Rasinkangas P."/>
            <person name="Parkhill J."/>
            <person name="Rea M.C."/>
            <person name="O'Sullivan O."/>
            <person name="Ritari J."/>
            <person name="Douillard F.P."/>
            <person name="Paul Ross R."/>
            <person name="Yang R."/>
            <person name="Briner A.E."/>
            <person name="Felis G.E."/>
            <person name="de Vos W.M."/>
            <person name="Barrangou R."/>
            <person name="Klaenhammer T.R."/>
            <person name="Caufield P.W."/>
            <person name="Cui Y."/>
            <person name="Zhang H."/>
            <person name="O'Toole P.W."/>
        </authorList>
    </citation>
    <scope>NUCLEOTIDE SEQUENCE [LARGE SCALE GENOMIC DNA]</scope>
    <source>
        <strain evidence="4 5">DSM 5007</strain>
    </source>
</reference>
<dbReference type="Pfam" id="PF19295">
    <property type="entry name" value="SufBD_N"/>
    <property type="match status" value="1"/>
</dbReference>
<dbReference type="Pfam" id="PF01458">
    <property type="entry name" value="SUFBD_core"/>
    <property type="match status" value="1"/>
</dbReference>
<dbReference type="InterPro" id="IPR045595">
    <property type="entry name" value="SufBD_N"/>
</dbReference>
<dbReference type="EMBL" id="AZGF01000003">
    <property type="protein sequence ID" value="KRM13123.1"/>
    <property type="molecule type" value="Genomic_DNA"/>
</dbReference>
<name>A0A0R1WE87_9LACO</name>
<evidence type="ECO:0000313" key="5">
    <source>
        <dbReference type="Proteomes" id="UP000051820"/>
    </source>
</evidence>
<dbReference type="GO" id="GO:0016226">
    <property type="term" value="P:iron-sulfur cluster assembly"/>
    <property type="evidence" value="ECO:0007669"/>
    <property type="project" value="InterPro"/>
</dbReference>
<evidence type="ECO:0000256" key="1">
    <source>
        <dbReference type="ARBA" id="ARBA00043967"/>
    </source>
</evidence>
<dbReference type="SUPFAM" id="SSF101960">
    <property type="entry name" value="Stabilizer of iron transporter SufD"/>
    <property type="match status" value="1"/>
</dbReference>
<comment type="similarity">
    <text evidence="1">Belongs to the iron-sulfur cluster assembly SufBD family.</text>
</comment>